<organism evidence="2 3">
    <name type="scientific">Dyadobacter arcticus</name>
    <dbReference type="NCBI Taxonomy" id="1078754"/>
    <lineage>
        <taxon>Bacteria</taxon>
        <taxon>Pseudomonadati</taxon>
        <taxon>Bacteroidota</taxon>
        <taxon>Cytophagia</taxon>
        <taxon>Cytophagales</taxon>
        <taxon>Spirosomataceae</taxon>
        <taxon>Dyadobacter</taxon>
    </lineage>
</organism>
<dbReference type="Pfam" id="PF20215">
    <property type="entry name" value="DUF6575"/>
    <property type="match status" value="1"/>
</dbReference>
<reference evidence="2 3" key="1">
    <citation type="submission" date="2020-03" db="EMBL/GenBank/DDBJ databases">
        <title>Genomic Encyclopedia of Type Strains, Phase IV (KMG-IV): sequencing the most valuable type-strain genomes for metagenomic binning, comparative biology and taxonomic classification.</title>
        <authorList>
            <person name="Goeker M."/>
        </authorList>
    </citation>
    <scope>NUCLEOTIDE SEQUENCE [LARGE SCALE GENOMIC DNA]</scope>
    <source>
        <strain evidence="2 3">DSM 102865</strain>
    </source>
</reference>
<dbReference type="EMBL" id="JAASQJ010000004">
    <property type="protein sequence ID" value="NIJ54716.1"/>
    <property type="molecule type" value="Genomic_DNA"/>
</dbReference>
<evidence type="ECO:0000259" key="1">
    <source>
        <dbReference type="Pfam" id="PF20215"/>
    </source>
</evidence>
<keyword evidence="3" id="KW-1185">Reference proteome</keyword>
<dbReference type="InterPro" id="IPR046482">
    <property type="entry name" value="DUF6575"/>
</dbReference>
<dbReference type="Proteomes" id="UP001179181">
    <property type="component" value="Unassembled WGS sequence"/>
</dbReference>
<dbReference type="RefSeq" id="WP_167273495.1">
    <property type="nucleotide sequence ID" value="NZ_JAASQJ010000004.1"/>
</dbReference>
<feature type="domain" description="DUF6575" evidence="1">
    <location>
        <begin position="2"/>
        <end position="110"/>
    </location>
</feature>
<gene>
    <name evidence="2" type="ORF">FHS68_003903</name>
</gene>
<name>A0ABX0UP23_9BACT</name>
<evidence type="ECO:0000313" key="2">
    <source>
        <dbReference type="EMBL" id="NIJ54716.1"/>
    </source>
</evidence>
<comment type="caution">
    <text evidence="2">The sequence shown here is derived from an EMBL/GenBank/DDBJ whole genome shotgun (WGS) entry which is preliminary data.</text>
</comment>
<protein>
    <recommendedName>
        <fullName evidence="1">DUF6575 domain-containing protein</fullName>
    </recommendedName>
</protein>
<proteinExistence type="predicted"/>
<accession>A0ABX0UP23</accession>
<sequence>MKLKTIEILLFYDQAHLLTASGENQEIYLCLLVEMFEDGTNMYIGTPISKSRLSLLVTGQIDVRLVYTKPENVIFLQISESKDGLLIGNELAIEAIPEEYLPEADLFLSDPLESAVLSGSIKFTEDPKSKTRSTPARFTGEFSLLENEFSIYYLPPKPAQNGKIKAERNLVFR</sequence>
<evidence type="ECO:0000313" key="3">
    <source>
        <dbReference type="Proteomes" id="UP001179181"/>
    </source>
</evidence>